<feature type="domain" description="Arrestin C-terminal-like" evidence="2">
    <location>
        <begin position="300"/>
        <end position="470"/>
    </location>
</feature>
<feature type="compositionally biased region" description="Low complexity" evidence="1">
    <location>
        <begin position="669"/>
        <end position="683"/>
    </location>
</feature>
<dbReference type="HOGENOM" id="CLU_008578_0_0_1"/>
<feature type="region of interest" description="Disordered" evidence="1">
    <location>
        <begin position="184"/>
        <end position="222"/>
    </location>
</feature>
<accession>G8YRJ6</accession>
<dbReference type="AlphaFoldDB" id="G8YRJ6"/>
<feature type="compositionally biased region" description="Polar residues" evidence="1">
    <location>
        <begin position="646"/>
        <end position="664"/>
    </location>
</feature>
<evidence type="ECO:0000313" key="4">
    <source>
        <dbReference type="Proteomes" id="UP000005222"/>
    </source>
</evidence>
<dbReference type="PANTHER" id="PTHR11188:SF174">
    <property type="entry name" value="ARRESTIN-RELATED TRAFFICKING ADAPTER 10-RELATED"/>
    <property type="match status" value="1"/>
</dbReference>
<dbReference type="InterPro" id="IPR050357">
    <property type="entry name" value="Arrestin_domain-protein"/>
</dbReference>
<feature type="compositionally biased region" description="Polar residues" evidence="1">
    <location>
        <begin position="189"/>
        <end position="198"/>
    </location>
</feature>
<feature type="compositionally biased region" description="Basic and acidic residues" evidence="1">
    <location>
        <begin position="633"/>
        <end position="644"/>
    </location>
</feature>
<keyword evidence="4" id="KW-1185">Reference proteome</keyword>
<name>G8YRJ6_PICSO</name>
<dbReference type="STRING" id="559304.G8YRJ6"/>
<feature type="region of interest" description="Disordered" evidence="1">
    <location>
        <begin position="560"/>
        <end position="800"/>
    </location>
</feature>
<dbReference type="PANTHER" id="PTHR11188">
    <property type="entry name" value="ARRESTIN DOMAIN CONTAINING PROTEIN"/>
    <property type="match status" value="1"/>
</dbReference>
<proteinExistence type="predicted"/>
<sequence>MECPNSPLFPPSKLIISNKVNDNGALVGEAALLPELPDKPQASTSSFEMYIIPTEKRLFIQGFDSNEYLERPPTLLRGCLFLRVLKPSKIKSISLGFKGQLRTEWPEGIPPKRTSYAEVNDIVTHTWPFYQHTAPTTSPHNGANFFCELPKDRNENGSQPSSIIPDAGTVSNFLTRNLSPGSAFMRKTATPSPMSSPSLAPKESFSELTAVSTAPDQDANKPGHFPAGDYIYNFEHPIHASAPESTSVAFGEVSYTLEATIARVGTFKPNLTAKIPIEIVRTPSEESMEENEPIVITRDWEDQLRYEIVVAQKSVILDTYLPLAFKFVPLWGKAALHRIRIYISENIEYYCQNKRVHRTEPIKKYLLLEHKALKGMSLLSKNGGQSESGSLEEEDEILPKELEFQLYVPEVLNEKYDFELHPDTSFDNIQAHHWIKICLRLSRVDPDNPEKRKHYEVSIDSPIHILSPQAAHGNTILPAYDHVSPVGSDVHPSTPPLSPDVTFVDSSAKINDRPHHSNSINEVMDVPRQEFYHINAEHNNDDPIEREPDMHLEANIYKPNTSKADPKLNSPQALPHPSTFSSPVQRPIHLLRKPSINPPPFKDNDSNTDPIVDHGPPPPAYEDLDSLSLSPLRIDDQPRGRFNELDASNQPSLMLNSTPLSSDTPIKELLSQQLKPKSTSSKSTLRDNNSSQSERDTSSINLPAEDRASNYTGHSSSSRKSSLRKDMGNEPDKMGDLVERAANKESQHNAPSDSEMRVPSVQVQGGEQSDSSASNEYNPSSLNCERTTRGSSVSSASSIPSPIEQTFPLLAPSSASLLTSHNLPNESTTSLNSISQYRRNDSLAVEETKINELFDGIGWNNDFCKINGNLLSLRNPRIKKHYRSNSNKGPEDYNATYVAESNSSNNSTDNETLQNDVSDRTKSHTFSKSPDVIENDRGKVQGLKKDYTIK</sequence>
<feature type="compositionally biased region" description="Polar residues" evidence="1">
    <location>
        <begin position="206"/>
        <end position="215"/>
    </location>
</feature>
<dbReference type="Gene3D" id="2.60.40.640">
    <property type="match status" value="1"/>
</dbReference>
<gene>
    <name evidence="3" type="primary">Piso0_000800</name>
    <name evidence="3" type="ORF">GNLVRS01_PISO0C04292g</name>
</gene>
<feature type="compositionally biased region" description="Low complexity" evidence="1">
    <location>
        <begin position="791"/>
        <end position="800"/>
    </location>
</feature>
<dbReference type="SMART" id="SM01017">
    <property type="entry name" value="Arrestin_C"/>
    <property type="match status" value="1"/>
</dbReference>
<dbReference type="GO" id="GO:0030674">
    <property type="term" value="F:protein-macromolecule adaptor activity"/>
    <property type="evidence" value="ECO:0007669"/>
    <property type="project" value="TreeGrafter"/>
</dbReference>
<dbReference type="OrthoDB" id="2238745at2759"/>
<feature type="compositionally biased region" description="Basic and acidic residues" evidence="1">
    <location>
        <begin position="723"/>
        <end position="747"/>
    </location>
</feature>
<evidence type="ECO:0000259" key="2">
    <source>
        <dbReference type="SMART" id="SM01017"/>
    </source>
</evidence>
<dbReference type="InParanoid" id="G8YRJ6"/>
<dbReference type="InterPro" id="IPR014752">
    <property type="entry name" value="Arrestin-like_C"/>
</dbReference>
<dbReference type="InterPro" id="IPR011022">
    <property type="entry name" value="Arrestin_C-like"/>
</dbReference>
<dbReference type="Pfam" id="PF02752">
    <property type="entry name" value="Arrestin_C"/>
    <property type="match status" value="1"/>
</dbReference>
<feature type="region of interest" description="Disordered" evidence="1">
    <location>
        <begin position="900"/>
        <end position="950"/>
    </location>
</feature>
<dbReference type="OMA" id="NCERTTR"/>
<organism evidence="3 4">
    <name type="scientific">Pichia sorbitophila (strain ATCC MYA-4447 / BCRC 22081 / CBS 7064 / NBRC 10061 / NRRL Y-12695)</name>
    <name type="common">Hybrid yeast</name>
    <dbReference type="NCBI Taxonomy" id="559304"/>
    <lineage>
        <taxon>Eukaryota</taxon>
        <taxon>Fungi</taxon>
        <taxon>Dikarya</taxon>
        <taxon>Ascomycota</taxon>
        <taxon>Saccharomycotina</taxon>
        <taxon>Pichiomycetes</taxon>
        <taxon>Debaryomycetaceae</taxon>
        <taxon>Millerozyma</taxon>
    </lineage>
</organism>
<dbReference type="GO" id="GO:0005829">
    <property type="term" value="C:cytosol"/>
    <property type="evidence" value="ECO:0007669"/>
    <property type="project" value="TreeGrafter"/>
</dbReference>
<feature type="compositionally biased region" description="Basic and acidic residues" evidence="1">
    <location>
        <begin position="934"/>
        <end position="950"/>
    </location>
</feature>
<dbReference type="FunCoup" id="G8YRJ6">
    <property type="interactions" value="130"/>
</dbReference>
<dbReference type="GO" id="GO:0031625">
    <property type="term" value="F:ubiquitin protein ligase binding"/>
    <property type="evidence" value="ECO:0007669"/>
    <property type="project" value="TreeGrafter"/>
</dbReference>
<dbReference type="Proteomes" id="UP000005222">
    <property type="component" value="Chromosome C"/>
</dbReference>
<reference evidence="3 4" key="1">
    <citation type="journal article" date="2012" name="G3 (Bethesda)">
        <title>Pichia sorbitophila, an interspecies yeast hybrid reveals early steps of genome resolution following polyploidization.</title>
        <authorList>
            <person name="Leh Louis V."/>
            <person name="Despons L."/>
            <person name="Friedrich A."/>
            <person name="Martin T."/>
            <person name="Durrens P."/>
            <person name="Casaregola S."/>
            <person name="Neuveglise C."/>
            <person name="Fairhead C."/>
            <person name="Marck C."/>
            <person name="Cruz J.A."/>
            <person name="Straub M.L."/>
            <person name="Kugler V."/>
            <person name="Sacerdot C."/>
            <person name="Uzunov Z."/>
            <person name="Thierry A."/>
            <person name="Weiss S."/>
            <person name="Bleykasten C."/>
            <person name="De Montigny J."/>
            <person name="Jacques N."/>
            <person name="Jung P."/>
            <person name="Lemaire M."/>
            <person name="Mallet S."/>
            <person name="Morel G."/>
            <person name="Richard G.F."/>
            <person name="Sarkar A."/>
            <person name="Savel G."/>
            <person name="Schacherer J."/>
            <person name="Seret M.L."/>
            <person name="Talla E."/>
            <person name="Samson G."/>
            <person name="Jubin C."/>
            <person name="Poulain J."/>
            <person name="Vacherie B."/>
            <person name="Barbe V."/>
            <person name="Pelletier E."/>
            <person name="Sherman D.J."/>
            <person name="Westhof E."/>
            <person name="Weissenbach J."/>
            <person name="Baret P.V."/>
            <person name="Wincker P."/>
            <person name="Gaillardin C."/>
            <person name="Dujon B."/>
            <person name="Souciet J.L."/>
        </authorList>
    </citation>
    <scope>NUCLEOTIDE SEQUENCE [LARGE SCALE GENOMIC DNA]</scope>
    <source>
        <strain evidence="4">ATCC MYA-4447 / BCRC 22081 / CBS 7064 / NBRC 10061 / NRRL Y-12695</strain>
    </source>
</reference>
<evidence type="ECO:0000256" key="1">
    <source>
        <dbReference type="SAM" id="MobiDB-lite"/>
    </source>
</evidence>
<dbReference type="eggNOG" id="KOG3780">
    <property type="taxonomic scope" value="Eukaryota"/>
</dbReference>
<dbReference type="EMBL" id="FO082057">
    <property type="protein sequence ID" value="CCE78183.1"/>
    <property type="molecule type" value="Genomic_DNA"/>
</dbReference>
<protein>
    <submittedName>
        <fullName evidence="3">Piso0_000800 protein</fullName>
    </submittedName>
</protein>
<feature type="compositionally biased region" description="Polar residues" evidence="1">
    <location>
        <begin position="761"/>
        <end position="785"/>
    </location>
</feature>
<dbReference type="GO" id="GO:0070086">
    <property type="term" value="P:ubiquitin-dependent endocytosis"/>
    <property type="evidence" value="ECO:0007669"/>
    <property type="project" value="TreeGrafter"/>
</dbReference>
<evidence type="ECO:0000313" key="3">
    <source>
        <dbReference type="EMBL" id="CCE78183.1"/>
    </source>
</evidence>